<gene>
    <name evidence="1" type="ORF">CAP_0417</name>
</gene>
<proteinExistence type="predicted"/>
<dbReference type="Proteomes" id="UP000019678">
    <property type="component" value="Unassembled WGS sequence"/>
</dbReference>
<dbReference type="OrthoDB" id="9819209at2"/>
<dbReference type="STRING" id="1192034.CAP_0417"/>
<dbReference type="EMBL" id="ASRX01000104">
    <property type="protein sequence ID" value="EYF00602.1"/>
    <property type="molecule type" value="Genomic_DNA"/>
</dbReference>
<comment type="caution">
    <text evidence="1">The sequence shown here is derived from an EMBL/GenBank/DDBJ whole genome shotgun (WGS) entry which is preliminary data.</text>
</comment>
<protein>
    <submittedName>
        <fullName evidence="1">Uncharacterized protein</fullName>
    </submittedName>
</protein>
<sequence>MTLERLRVLGEQVAAFLRDALGGRVPARDRPRAEAIRATLSEILAGGMDDVTGDGWREALLAPSVDAVLDMPERWQVAVDLVAIYFHKIEKMEDAELQERGAAGADSANRPIEEMPRSRKLGLAAFLLRQLLLRGTDQRRFFLGQISSWNVLHVIPEVLPGLALDEYDVLALVRSLDAVPPNDLARSKPFSAASTWISHHPSVGRRIVDAWFAQESWTEGLTSRAACELVIGVVRAGDSHLPWRDEVVARLIGEPDERLWGDAVWLACFAWPAPEPPARVRHKALIDAVMRFPPLLVEQGLAAMVREAQVHPVESVSTAASLLRLLAERHDREDIERRCAPLLALVAWYATGSVRKGPSETEALDLQALVPVLMLVEPAGAPRGLDYWLAEQVVVSAGVAKDFTAAWLALHSREIFRQHLSFGDMLPVLEHDLGAEGITRWLLSFLVHPRADTRLVAAYLLGKLGGVVVPEGFLAALSAEQVDALAHEIIGGVTNPDTVVRWLVHIAQQRPDRLDLVQNLLLEDVAEDYPAACRRGMALLPTSGPDALAALIALRARVLTQLDEADAVHERARQVGDVIALRPARRAWHEVQNRLFQESARDARSSGRYVFASVVTMVPIARGEATAPQLPGDEPVRFETFSSGIELPLRELIDPLIFRASRVRHRQAAATLLAREAHE</sequence>
<accession>A0A017SV33</accession>
<dbReference type="AlphaFoldDB" id="A0A017SV33"/>
<organism evidence="1 2">
    <name type="scientific">Chondromyces apiculatus DSM 436</name>
    <dbReference type="NCBI Taxonomy" id="1192034"/>
    <lineage>
        <taxon>Bacteria</taxon>
        <taxon>Pseudomonadati</taxon>
        <taxon>Myxococcota</taxon>
        <taxon>Polyangia</taxon>
        <taxon>Polyangiales</taxon>
        <taxon>Polyangiaceae</taxon>
        <taxon>Chondromyces</taxon>
    </lineage>
</organism>
<reference evidence="1 2" key="1">
    <citation type="submission" date="2013-05" db="EMBL/GenBank/DDBJ databases">
        <title>Genome assembly of Chondromyces apiculatus DSM 436.</title>
        <authorList>
            <person name="Sharma G."/>
            <person name="Khatri I."/>
            <person name="Kaur C."/>
            <person name="Mayilraj S."/>
            <person name="Subramanian S."/>
        </authorList>
    </citation>
    <scope>NUCLEOTIDE SEQUENCE [LARGE SCALE GENOMIC DNA]</scope>
    <source>
        <strain evidence="1 2">DSM 436</strain>
    </source>
</reference>
<evidence type="ECO:0000313" key="2">
    <source>
        <dbReference type="Proteomes" id="UP000019678"/>
    </source>
</evidence>
<name>A0A017SV33_9BACT</name>
<evidence type="ECO:0000313" key="1">
    <source>
        <dbReference type="EMBL" id="EYF00602.1"/>
    </source>
</evidence>
<dbReference type="RefSeq" id="WP_044250854.1">
    <property type="nucleotide sequence ID" value="NZ_ASRX01000104.1"/>
</dbReference>
<keyword evidence="2" id="KW-1185">Reference proteome</keyword>